<evidence type="ECO:0000313" key="7">
    <source>
        <dbReference type="Proteomes" id="UP000193964"/>
    </source>
</evidence>
<dbReference type="SUPFAM" id="SSF140459">
    <property type="entry name" value="PE/PPE dimer-like"/>
    <property type="match status" value="1"/>
</dbReference>
<dbReference type="InterPro" id="IPR000030">
    <property type="entry name" value="PPE_dom"/>
</dbReference>
<feature type="domain" description="PPE" evidence="4">
    <location>
        <begin position="6"/>
        <end position="168"/>
    </location>
</feature>
<evidence type="ECO:0000259" key="4">
    <source>
        <dbReference type="Pfam" id="PF00823"/>
    </source>
</evidence>
<dbReference type="PANTHER" id="PTHR46766:SF1">
    <property type="entry name" value="GLUTAMINE-RICH PROTEIN 2"/>
    <property type="match status" value="1"/>
</dbReference>
<keyword evidence="3" id="KW-0472">Membrane</keyword>
<dbReference type="PANTHER" id="PTHR46766">
    <property type="entry name" value="GLUTAMINE-RICH PROTEIN 2"/>
    <property type="match status" value="1"/>
</dbReference>
<organism evidence="6 7">
    <name type="scientific">Mycolicibacterium wolinskyi</name>
    <dbReference type="NCBI Taxonomy" id="59750"/>
    <lineage>
        <taxon>Bacteria</taxon>
        <taxon>Bacillati</taxon>
        <taxon>Actinomycetota</taxon>
        <taxon>Actinomycetes</taxon>
        <taxon>Mycobacteriales</taxon>
        <taxon>Mycobacteriaceae</taxon>
        <taxon>Mycolicibacterium</taxon>
    </lineage>
</organism>
<name>A0A1X2F959_9MYCO</name>
<protein>
    <recommendedName>
        <fullName evidence="8">PPE family protein</fullName>
    </recommendedName>
</protein>
<reference evidence="6 7" key="1">
    <citation type="submission" date="2016-01" db="EMBL/GenBank/DDBJ databases">
        <title>The new phylogeny of the genus Mycobacterium.</title>
        <authorList>
            <person name="Tarcisio F."/>
            <person name="Conor M."/>
            <person name="Antonella G."/>
            <person name="Elisabetta G."/>
            <person name="Giulia F.S."/>
            <person name="Sara T."/>
            <person name="Anna F."/>
            <person name="Clotilde B."/>
            <person name="Roberto B."/>
            <person name="Veronica D.S."/>
            <person name="Fabio R."/>
            <person name="Monica P."/>
            <person name="Olivier J."/>
            <person name="Enrico T."/>
            <person name="Nicola S."/>
        </authorList>
    </citation>
    <scope>NUCLEOTIDE SEQUENCE [LARGE SCALE GENOMIC DNA]</scope>
    <source>
        <strain evidence="6 7">ATCC 700010</strain>
    </source>
</reference>
<dbReference type="Pfam" id="PF18878">
    <property type="entry name" value="PPE-PPW"/>
    <property type="match status" value="1"/>
</dbReference>
<keyword evidence="3" id="KW-1133">Transmembrane helix</keyword>
<evidence type="ECO:0008006" key="8">
    <source>
        <dbReference type="Google" id="ProtNLM"/>
    </source>
</evidence>
<feature type="region of interest" description="Disordered" evidence="2">
    <location>
        <begin position="485"/>
        <end position="522"/>
    </location>
</feature>
<dbReference type="OrthoDB" id="4753487at2"/>
<evidence type="ECO:0000256" key="2">
    <source>
        <dbReference type="SAM" id="MobiDB-lite"/>
    </source>
</evidence>
<dbReference type="FunFam" id="1.20.1260.20:FF:000001">
    <property type="entry name" value="PPE family protein PPE41"/>
    <property type="match status" value="1"/>
</dbReference>
<dbReference type="RefSeq" id="WP_085145356.1">
    <property type="nucleotide sequence ID" value="NZ_LQQA01000015.1"/>
</dbReference>
<feature type="region of interest" description="Disordered" evidence="2">
    <location>
        <begin position="316"/>
        <end position="340"/>
    </location>
</feature>
<evidence type="ECO:0000313" key="6">
    <source>
        <dbReference type="EMBL" id="ORX14947.1"/>
    </source>
</evidence>
<dbReference type="EMBL" id="LQQA01000015">
    <property type="protein sequence ID" value="ORX14947.1"/>
    <property type="molecule type" value="Genomic_DNA"/>
</dbReference>
<evidence type="ECO:0000256" key="3">
    <source>
        <dbReference type="SAM" id="Phobius"/>
    </source>
</evidence>
<dbReference type="Pfam" id="PF00823">
    <property type="entry name" value="PPE"/>
    <property type="match status" value="1"/>
</dbReference>
<comment type="similarity">
    <text evidence="1">Belongs to the mycobacterial PPE family.</text>
</comment>
<dbReference type="GO" id="GO:0052572">
    <property type="term" value="P:response to host immune response"/>
    <property type="evidence" value="ECO:0007669"/>
    <property type="project" value="TreeGrafter"/>
</dbReference>
<comment type="caution">
    <text evidence="6">The sequence shown here is derived from an EMBL/GenBank/DDBJ whole genome shotgun (WGS) entry which is preliminary data.</text>
</comment>
<accession>A0A1X2F959</accession>
<dbReference type="InterPro" id="IPR038332">
    <property type="entry name" value="PPE_sf"/>
</dbReference>
<dbReference type="AlphaFoldDB" id="A0A1X2F959"/>
<keyword evidence="3" id="KW-0812">Transmembrane</keyword>
<proteinExistence type="inferred from homology"/>
<feature type="transmembrane region" description="Helical" evidence="3">
    <location>
        <begin position="281"/>
        <end position="306"/>
    </location>
</feature>
<sequence length="522" mass="52792">MTAPIWMALPPEVHSALLSSGPGPGSLLAAAGAWQSLSAEYASAAAELTTVLGGVQAGAWEGPSAEQYVAAHGPYLTWLAQQAANSAAVGVQHETAAAAYSTALAAMPTLPELALNHVVHGVLVATNFFGINTIPIALNEADYVRMWVQAATTMSTYQAVSGAAVAATPTTLPAPFVLKPGVGEAGTASANAQQMAAQGQATDSGTALQNSNIISDLLEQYLQNVPGGQEIIDFLKDPIGNLGKLIDDFMTNPSAALVTWGPLLFAVAYQVFFNLVGWPTWAMILASPFLIPALVALGITGLVLLIDHLTQPPADIAPEDNPAAVTPRAEQQNQYPLAGLPAPGGGAVGTVGAPGGGASAATAPGAPAAPAAPLPMYAVAGRDPGEGFTPTLRDKSSVQAPASGVPAAASGVAASLAARRKRRRKRGAEVEEHAYADAYMDYEGPGADPAPEPRTGVRASERGAGAMGFSGTAARSDAAAAGLTTLSGDSFDDRPVSPMLPGTWDPDAPNVIPPDPGGGSRN</sequence>
<feature type="domain" description="PPE-PPW subfamily C-terminal" evidence="5">
    <location>
        <begin position="458"/>
        <end position="504"/>
    </location>
</feature>
<dbReference type="Gene3D" id="1.20.1260.20">
    <property type="entry name" value="PPE superfamily"/>
    <property type="match status" value="1"/>
</dbReference>
<dbReference type="Proteomes" id="UP000193964">
    <property type="component" value="Unassembled WGS sequence"/>
</dbReference>
<feature type="region of interest" description="Disordered" evidence="2">
    <location>
        <begin position="385"/>
        <end position="414"/>
    </location>
</feature>
<feature type="transmembrane region" description="Helical" evidence="3">
    <location>
        <begin position="254"/>
        <end position="275"/>
    </location>
</feature>
<evidence type="ECO:0000259" key="5">
    <source>
        <dbReference type="Pfam" id="PF18878"/>
    </source>
</evidence>
<feature type="compositionally biased region" description="Low complexity" evidence="2">
    <location>
        <begin position="397"/>
        <end position="414"/>
    </location>
</feature>
<evidence type="ECO:0000256" key="1">
    <source>
        <dbReference type="ARBA" id="ARBA00010652"/>
    </source>
</evidence>
<gene>
    <name evidence="6" type="ORF">AWC31_27810</name>
</gene>
<dbReference type="InterPro" id="IPR043641">
    <property type="entry name" value="PPE-PPW_C"/>
</dbReference>